<dbReference type="AlphaFoldDB" id="A0A2S6N2V4"/>
<feature type="compositionally biased region" description="Basic and acidic residues" evidence="1">
    <location>
        <begin position="25"/>
        <end position="37"/>
    </location>
</feature>
<proteinExistence type="predicted"/>
<dbReference type="Proteomes" id="UP000239089">
    <property type="component" value="Unassembled WGS sequence"/>
</dbReference>
<protein>
    <recommendedName>
        <fullName evidence="4">Mu-like prophage FluMu N-terminal domain-containing protein</fullName>
    </recommendedName>
</protein>
<keyword evidence="3" id="KW-1185">Reference proteome</keyword>
<feature type="region of interest" description="Disordered" evidence="1">
    <location>
        <begin position="1"/>
        <end position="45"/>
    </location>
</feature>
<dbReference type="SUPFAM" id="SSF160059">
    <property type="entry name" value="PriA/YqbF domain"/>
    <property type="match status" value="1"/>
</dbReference>
<organism evidence="2 3">
    <name type="scientific">Rhodoblastus sphagnicola</name>
    <dbReference type="NCBI Taxonomy" id="333368"/>
    <lineage>
        <taxon>Bacteria</taxon>
        <taxon>Pseudomonadati</taxon>
        <taxon>Pseudomonadota</taxon>
        <taxon>Alphaproteobacteria</taxon>
        <taxon>Hyphomicrobiales</taxon>
        <taxon>Rhodoblastaceae</taxon>
        <taxon>Rhodoblastus</taxon>
    </lineage>
</organism>
<name>A0A2S6N2V4_9HYPH</name>
<gene>
    <name evidence="2" type="ORF">CCR94_16315</name>
</gene>
<evidence type="ECO:0008006" key="4">
    <source>
        <dbReference type="Google" id="ProtNLM"/>
    </source>
</evidence>
<evidence type="ECO:0000256" key="1">
    <source>
        <dbReference type="SAM" id="MobiDB-lite"/>
    </source>
</evidence>
<evidence type="ECO:0000313" key="3">
    <source>
        <dbReference type="Proteomes" id="UP000239089"/>
    </source>
</evidence>
<dbReference type="EMBL" id="NHSJ01000100">
    <property type="protein sequence ID" value="PPQ28954.1"/>
    <property type="molecule type" value="Genomic_DNA"/>
</dbReference>
<evidence type="ECO:0000313" key="2">
    <source>
        <dbReference type="EMBL" id="PPQ28954.1"/>
    </source>
</evidence>
<comment type="caution">
    <text evidence="2">The sequence shown here is derived from an EMBL/GenBank/DDBJ whole genome shotgun (WGS) entry which is preliminary data.</text>
</comment>
<dbReference type="RefSeq" id="WP_104508911.1">
    <property type="nucleotide sequence ID" value="NZ_JACIGC010000011.1"/>
</dbReference>
<accession>A0A2S6N2V4</accession>
<sequence length="92" mass="9959">MAKTPKSTQAENEEAAPEMAGAPGEKVKVRGPEDGRWRGGVQFGPTEREIDLSEITAEAFAEIEADSYLEVRWVEPAPAPEPETPKAPEPQA</sequence>
<reference evidence="2 3" key="1">
    <citation type="journal article" date="2018" name="Arch. Microbiol.">
        <title>New insights into the metabolic potential of the phototrophic purple bacterium Rhodopila globiformis DSM 161(T) from its draft genome sequence and evidence for a vanadium-dependent nitrogenase.</title>
        <authorList>
            <person name="Imhoff J.F."/>
            <person name="Rahn T."/>
            <person name="Kunzel S."/>
            <person name="Neulinger S.C."/>
        </authorList>
    </citation>
    <scope>NUCLEOTIDE SEQUENCE [LARGE SCALE GENOMIC DNA]</scope>
    <source>
        <strain evidence="2 3">DSM 16996</strain>
    </source>
</reference>